<keyword evidence="5" id="KW-0575">Peroxidase</keyword>
<evidence type="ECO:0000256" key="1">
    <source>
        <dbReference type="ARBA" id="ARBA00004613"/>
    </source>
</evidence>
<keyword evidence="5" id="KW-0560">Oxidoreductase</keyword>
<sequence>METATATHGVKTNIDIQGEGRANDTPPGFRFGRMFAPAKAPPMILKQSTSVRLGQHMTSRSEAERTDTDVPAGYTYLGQFIDHDITRDVTEPSQEGDEAATDAIEATTDEALLQGRSPSLDLDSVYGTLTGAKPEFMNGFRFIVGPTSGSPGAGASGKSILADLPRRNQKAQIGDDRNDENLAVAQTHLMFLQFHNAVADTLAEANPGSAPSTIVTAARDLVTRHYQHIVLHDYLPRILDAGVYDDIIVKGNRKVLAQGPGETAFMPLEFSVAGYRLGHSQVREEYEWNVNFSTGGAVVPRPARFDQIFRFSGGSGDFAGLPTLPTNWVADFRRLYDLSGRAFPNLAGSVEGPLNMTKALDPYIAPALGILPGMPVGLNNLAMLNLRRGGMRGLPSGQDVSRALPSVRMLTKTQMQSVLDPAFRQTMESLMLYERTPLWLYILIEAAVVNDGRRLGPLGSTIVADTFLTLVLTSRTSILAPGAHWTPDQAQAALGTAAPIATVADLLTWTDLRVPVVDAIQDARNA</sequence>
<gene>
    <name evidence="5" type="ORF">VK792_17835</name>
</gene>
<dbReference type="EMBL" id="JAYLLH010000039">
    <property type="protein sequence ID" value="MEC3863158.1"/>
    <property type="molecule type" value="Genomic_DNA"/>
</dbReference>
<dbReference type="Gene3D" id="1.10.640.10">
    <property type="entry name" value="Haem peroxidase domain superfamily, animal type"/>
    <property type="match status" value="1"/>
</dbReference>
<dbReference type="PROSITE" id="PS50292">
    <property type="entry name" value="PEROXIDASE_3"/>
    <property type="match status" value="1"/>
</dbReference>
<dbReference type="InterPro" id="IPR037120">
    <property type="entry name" value="Haem_peroxidase_sf_animal"/>
</dbReference>
<dbReference type="InterPro" id="IPR019791">
    <property type="entry name" value="Haem_peroxidase_animal"/>
</dbReference>
<evidence type="ECO:0000313" key="5">
    <source>
        <dbReference type="EMBL" id="MEC3863158.1"/>
    </source>
</evidence>
<dbReference type="SUPFAM" id="SSF48113">
    <property type="entry name" value="Heme-dependent peroxidases"/>
    <property type="match status" value="1"/>
</dbReference>
<dbReference type="PANTHER" id="PTHR11475">
    <property type="entry name" value="OXIDASE/PEROXIDASE"/>
    <property type="match status" value="1"/>
</dbReference>
<dbReference type="Pfam" id="PF03098">
    <property type="entry name" value="An_peroxidase"/>
    <property type="match status" value="1"/>
</dbReference>
<dbReference type="GO" id="GO:0004601">
    <property type="term" value="F:peroxidase activity"/>
    <property type="evidence" value="ECO:0007669"/>
    <property type="project" value="UniProtKB-KW"/>
</dbReference>
<evidence type="ECO:0000256" key="2">
    <source>
        <dbReference type="ARBA" id="ARBA00022525"/>
    </source>
</evidence>
<dbReference type="PANTHER" id="PTHR11475:SF4">
    <property type="entry name" value="CHORION PEROXIDASE"/>
    <property type="match status" value="1"/>
</dbReference>
<protein>
    <submittedName>
        <fullName evidence="5">Peroxidase family protein</fullName>
    </submittedName>
</protein>
<evidence type="ECO:0000256" key="4">
    <source>
        <dbReference type="SAM" id="MobiDB-lite"/>
    </source>
</evidence>
<organism evidence="5 6">
    <name type="scientific">Mesobacterium hydrothermale</name>
    <dbReference type="NCBI Taxonomy" id="3111907"/>
    <lineage>
        <taxon>Bacteria</taxon>
        <taxon>Pseudomonadati</taxon>
        <taxon>Pseudomonadota</taxon>
        <taxon>Alphaproteobacteria</taxon>
        <taxon>Rhodobacterales</taxon>
        <taxon>Roseobacteraceae</taxon>
        <taxon>Mesobacterium</taxon>
    </lineage>
</organism>
<proteinExistence type="predicted"/>
<keyword evidence="3" id="KW-0325">Glycoprotein</keyword>
<accession>A0ABU6HL24</accession>
<feature type="region of interest" description="Disordered" evidence="4">
    <location>
        <begin position="1"/>
        <end position="24"/>
    </location>
</feature>
<evidence type="ECO:0000313" key="6">
    <source>
        <dbReference type="Proteomes" id="UP001348149"/>
    </source>
</evidence>
<reference evidence="5 6" key="1">
    <citation type="submission" date="2024-01" db="EMBL/GenBank/DDBJ databases">
        <title>Mesobacterium rodlantinim sp. nov., isolated from shallow sea hydrothermal systems off Kueishantao Island.</title>
        <authorList>
            <person name="Su Z."/>
            <person name="Tang K."/>
        </authorList>
    </citation>
    <scope>NUCLEOTIDE SEQUENCE [LARGE SCALE GENOMIC DNA]</scope>
    <source>
        <strain evidence="5 6">TK19101</strain>
    </source>
</reference>
<keyword evidence="2" id="KW-0964">Secreted</keyword>
<comment type="subcellular location">
    <subcellularLocation>
        <location evidence="1">Secreted</location>
    </subcellularLocation>
</comment>
<name>A0ABU6HL24_9RHOB</name>
<dbReference type="PRINTS" id="PR00457">
    <property type="entry name" value="ANPEROXIDASE"/>
</dbReference>
<evidence type="ECO:0000256" key="3">
    <source>
        <dbReference type="ARBA" id="ARBA00023180"/>
    </source>
</evidence>
<dbReference type="InterPro" id="IPR010255">
    <property type="entry name" value="Haem_peroxidase_sf"/>
</dbReference>
<dbReference type="RefSeq" id="WP_326299227.1">
    <property type="nucleotide sequence ID" value="NZ_JAYLLH010000039.1"/>
</dbReference>
<keyword evidence="6" id="KW-1185">Reference proteome</keyword>
<comment type="caution">
    <text evidence="5">The sequence shown here is derived from an EMBL/GenBank/DDBJ whole genome shotgun (WGS) entry which is preliminary data.</text>
</comment>
<dbReference type="Proteomes" id="UP001348149">
    <property type="component" value="Unassembled WGS sequence"/>
</dbReference>